<reference evidence="2" key="1">
    <citation type="submission" date="2020-01" db="EMBL/GenBank/DDBJ databases">
        <authorList>
            <person name="Meier V. D."/>
            <person name="Meier V D."/>
        </authorList>
    </citation>
    <scope>NUCLEOTIDE SEQUENCE</scope>
    <source>
        <strain evidence="2">HLG_WM_MAG_10</strain>
    </source>
</reference>
<protein>
    <submittedName>
        <fullName evidence="2">Uncharacterized protein</fullName>
    </submittedName>
</protein>
<evidence type="ECO:0000256" key="1">
    <source>
        <dbReference type="SAM" id="Phobius"/>
    </source>
</evidence>
<evidence type="ECO:0000313" key="2">
    <source>
        <dbReference type="EMBL" id="CAA6823890.1"/>
    </source>
</evidence>
<gene>
    <name evidence="2" type="ORF">HELGO_WM19218</name>
</gene>
<keyword evidence="1" id="KW-0812">Transmembrane</keyword>
<proteinExistence type="predicted"/>
<organism evidence="2">
    <name type="scientific">uncultured Aureispira sp</name>
    <dbReference type="NCBI Taxonomy" id="1331704"/>
    <lineage>
        <taxon>Bacteria</taxon>
        <taxon>Pseudomonadati</taxon>
        <taxon>Bacteroidota</taxon>
        <taxon>Saprospiria</taxon>
        <taxon>Saprospirales</taxon>
        <taxon>Saprospiraceae</taxon>
        <taxon>Aureispira</taxon>
        <taxon>environmental samples</taxon>
    </lineage>
</organism>
<feature type="transmembrane region" description="Helical" evidence="1">
    <location>
        <begin position="39"/>
        <end position="56"/>
    </location>
</feature>
<keyword evidence="1" id="KW-1133">Transmembrane helix</keyword>
<keyword evidence="1" id="KW-0472">Membrane</keyword>
<sequence>MSATIEAGFGKMSATFKVADILPTILINKKNNKIKKQQTTIYWIVIFLFFQTYSLWAQQDSTQKMPPISNWRTITIVASDTIVLDSQVVFPNSFLLKNSKNEVIADSTYRIEGNQLLFLKRPKDSLFQARFRVFPYPLTEKRQRKDVVQIGKNIQHDGVIGSGYNYNPFETGGDAFNFSDLDYSGVFARGISLGNSQDLVLNSTFNLQVAGKLGDIEILGAITDNNVPLQPEGNTQQLDEFDRIFIQFKYKRQRLIAGDYNIERPKGSYFMNYYRRLQGGQLFTNLKVGKGRLKTDASFAVSKGKFARDVFDGQEGNQGPYRLKGANGELFIIIVAGTERVYIDGKLLKRGADNDYVIDYNLGEITFTPQLLITKDKRIQVEFSYTDLTFLRTLGTANVHYETKKSTVRFNFYSEQDAKGQTAAESLSDSAKAVLQRIGDNVGQAYVSGISIPDQTGENVGLIFYKLTDTLVNGFRYDSVLIFSDDPDSAIYSVRFAIIQGGGNYIRTQGAANGVVYQWVAPDPFTNEPRGTHAPIQLLSTPKQRQLYNFGMDYNMSENGRISADIALSNVDNNTFSDIGNADNQGAAARLTYQQKIPLFWGKETPLDTLSKDSFETSANTFLKINAHYEYLTKEFEFIEPYRPREFSRDWNINLAEQTQEHLYKASLSLEGRKWGSVAYQFSGLNKDSLYNGYQHSLAINTRYKGFQISSNSSLVQSQTPTEKSRFVRPKLDISQRFKKLLNWEVGVYGELEQNSRIDLNTDTLTQGSFYYNLFKVYSILPASENLTLKTHYIRRYDYTPKKDGYLTNSVADDVNLAGDWRQTAASQLKWNLTYRNLRIQDSTLTTQEPKETYLGRLEYILNVKKGFIRSNTIYQLGSGQQQKVEYNYIKVDQGQGAYIWVDRNGDEAQQINEFEQAQFQDQADYIRVTLLTGSFIRTNNVLFSQSLTIRPKRLIQGIRKKKGKDYKTPIGLDILQRFSTRSIFKIDRRTYDGAESVVAFNPFQLNVNDTALVSVSSSINNNLYVNRTGIYSIEFGQRDSRGKTLLSTGFESRNFTEYSLNQRLNIKPGKRKQGQKPSAVLRNIRLQALLTGTYGLQGNRSEFFPIRDYDLEYYSIAPQFTFLYQKSFRVVLKYKYNHKKNKINDQELVQSHDVTTEISYNQTAKTNIKASFSVVQVAFDGDPTSSVGYTMTQGLQAGSNYLWNVSISQALSRSIQLTVSYEGRKTGGSDNVVHVGRAEIRANF</sequence>
<name>A0A6S6U3Q6_9BACT</name>
<accession>A0A6S6U3Q6</accession>
<dbReference type="AlphaFoldDB" id="A0A6S6U3Q6"/>
<dbReference type="EMBL" id="CACVAQ010000334">
    <property type="protein sequence ID" value="CAA6823890.1"/>
    <property type="molecule type" value="Genomic_DNA"/>
</dbReference>